<name>A0A0F9J2S1_9ZZZZ</name>
<dbReference type="AlphaFoldDB" id="A0A0F9J2S1"/>
<evidence type="ECO:0000313" key="2">
    <source>
        <dbReference type="EMBL" id="KKM26724.1"/>
    </source>
</evidence>
<dbReference type="InterPro" id="IPR007538">
    <property type="entry name" value="dATP/dGTP_dipphydrolase_MazZ"/>
</dbReference>
<sequence>MTTKEILEPPVSEIQAFQNTHGEWSDAQFGGQTLEGKLAHLVKETVELCGAPHDIMEYADCFMLLLDVARKANITADALLDAAYEKLAINRQRKWDKPNEDGSVEHVHDQEK</sequence>
<protein>
    <recommendedName>
        <fullName evidence="1">dATP/dGTP diphosphohydrolase MazZ domain-containing protein</fullName>
    </recommendedName>
</protein>
<proteinExistence type="predicted"/>
<organism evidence="2">
    <name type="scientific">marine sediment metagenome</name>
    <dbReference type="NCBI Taxonomy" id="412755"/>
    <lineage>
        <taxon>unclassified sequences</taxon>
        <taxon>metagenomes</taxon>
        <taxon>ecological metagenomes</taxon>
    </lineage>
</organism>
<dbReference type="EMBL" id="LAZR01012460">
    <property type="protein sequence ID" value="KKM26724.1"/>
    <property type="molecule type" value="Genomic_DNA"/>
</dbReference>
<evidence type="ECO:0000259" key="1">
    <source>
        <dbReference type="Pfam" id="PF04447"/>
    </source>
</evidence>
<comment type="caution">
    <text evidence="2">The sequence shown here is derived from an EMBL/GenBank/DDBJ whole genome shotgun (WGS) entry which is preliminary data.</text>
</comment>
<dbReference type="SUPFAM" id="SSF101386">
    <property type="entry name" value="all-alpha NTP pyrophosphatases"/>
    <property type="match status" value="1"/>
</dbReference>
<dbReference type="Pfam" id="PF04447">
    <property type="entry name" value="dATP-dGTP_PPHyd"/>
    <property type="match status" value="1"/>
</dbReference>
<gene>
    <name evidence="2" type="ORF">LCGC14_1581840</name>
</gene>
<feature type="domain" description="dATP/dGTP diphosphohydrolase MazZ" evidence="1">
    <location>
        <begin position="19"/>
        <end position="110"/>
    </location>
</feature>
<reference evidence="2" key="1">
    <citation type="journal article" date="2015" name="Nature">
        <title>Complex archaea that bridge the gap between prokaryotes and eukaryotes.</title>
        <authorList>
            <person name="Spang A."/>
            <person name="Saw J.H."/>
            <person name="Jorgensen S.L."/>
            <person name="Zaremba-Niedzwiedzka K."/>
            <person name="Martijn J."/>
            <person name="Lind A.E."/>
            <person name="van Eijk R."/>
            <person name="Schleper C."/>
            <person name="Guy L."/>
            <person name="Ettema T.J."/>
        </authorList>
    </citation>
    <scope>NUCLEOTIDE SEQUENCE</scope>
</reference>
<accession>A0A0F9J2S1</accession>